<evidence type="ECO:0008006" key="6">
    <source>
        <dbReference type="Google" id="ProtNLM"/>
    </source>
</evidence>
<dbReference type="AlphaFoldDB" id="A0A2G6K7Q9"/>
<gene>
    <name evidence="4" type="ORF">CSA55_05055</name>
</gene>
<protein>
    <recommendedName>
        <fullName evidence="6">Metalloendopeptidase</fullName>
    </recommendedName>
</protein>
<dbReference type="SUPFAM" id="SSF51261">
    <property type="entry name" value="Duplicated hybrid motif"/>
    <property type="match status" value="1"/>
</dbReference>
<comment type="caution">
    <text evidence="4">The sequence shown here is derived from an EMBL/GenBank/DDBJ whole genome shotgun (WGS) entry which is preliminary data.</text>
</comment>
<evidence type="ECO:0000259" key="3">
    <source>
        <dbReference type="Pfam" id="PF01551"/>
    </source>
</evidence>
<dbReference type="Gene3D" id="1.10.101.10">
    <property type="entry name" value="PGBD-like superfamily/PGBD"/>
    <property type="match status" value="5"/>
</dbReference>
<evidence type="ECO:0000313" key="4">
    <source>
        <dbReference type="EMBL" id="PIE31748.1"/>
    </source>
</evidence>
<dbReference type="InterPro" id="IPR050570">
    <property type="entry name" value="Cell_wall_metabolism_enzyme"/>
</dbReference>
<feature type="domain" description="Peptidoglycan binding-like" evidence="2">
    <location>
        <begin position="406"/>
        <end position="462"/>
    </location>
</feature>
<dbReference type="CDD" id="cd12797">
    <property type="entry name" value="M23_peptidase"/>
    <property type="match status" value="1"/>
</dbReference>
<dbReference type="SUPFAM" id="SSF47090">
    <property type="entry name" value="PGBD-like"/>
    <property type="match status" value="5"/>
</dbReference>
<accession>A0A2G6K7Q9</accession>
<dbReference type="PANTHER" id="PTHR21666:SF268">
    <property type="entry name" value="PEPTIDASE M23 DOMAIN-CONTAINING PROTEIN"/>
    <property type="match status" value="1"/>
</dbReference>
<name>A0A2G6K7Q9_9ACTN</name>
<reference evidence="4 5" key="1">
    <citation type="submission" date="2017-10" db="EMBL/GenBank/DDBJ databases">
        <title>Novel microbial diversity and functional potential in the marine mammal oral microbiome.</title>
        <authorList>
            <person name="Dudek N.K."/>
            <person name="Sun C.L."/>
            <person name="Burstein D."/>
            <person name="Kantor R.S."/>
            <person name="Aliaga Goltsman D.S."/>
            <person name="Bik E.M."/>
            <person name="Thomas B.C."/>
            <person name="Banfield J.F."/>
            <person name="Relman D.A."/>
        </authorList>
    </citation>
    <scope>NUCLEOTIDE SEQUENCE [LARGE SCALE GENOMIC DNA]</scope>
    <source>
        <strain evidence="4">DOLJORAL78_61_10</strain>
    </source>
</reference>
<dbReference type="InterPro" id="IPR002477">
    <property type="entry name" value="Peptidoglycan-bd-like"/>
</dbReference>
<feature type="domain" description="Peptidoglycan binding-like" evidence="2">
    <location>
        <begin position="327"/>
        <end position="381"/>
    </location>
</feature>
<evidence type="ECO:0000256" key="1">
    <source>
        <dbReference type="SAM" id="MobiDB-lite"/>
    </source>
</evidence>
<evidence type="ECO:0000313" key="5">
    <source>
        <dbReference type="Proteomes" id="UP000230914"/>
    </source>
</evidence>
<dbReference type="InterPro" id="IPR016047">
    <property type="entry name" value="M23ase_b-sheet_dom"/>
</dbReference>
<dbReference type="Gene3D" id="2.70.70.10">
    <property type="entry name" value="Glucose Permease (Domain IIA)"/>
    <property type="match status" value="1"/>
</dbReference>
<dbReference type="Pfam" id="PF01471">
    <property type="entry name" value="PG_binding_1"/>
    <property type="match status" value="5"/>
</dbReference>
<feature type="domain" description="Peptidoglycan binding-like" evidence="2">
    <location>
        <begin position="245"/>
        <end position="301"/>
    </location>
</feature>
<dbReference type="GO" id="GO:0004222">
    <property type="term" value="F:metalloendopeptidase activity"/>
    <property type="evidence" value="ECO:0007669"/>
    <property type="project" value="TreeGrafter"/>
</dbReference>
<proteinExistence type="predicted"/>
<dbReference type="InterPro" id="IPR011055">
    <property type="entry name" value="Dup_hybrid_motif"/>
</dbReference>
<dbReference type="Pfam" id="PF01551">
    <property type="entry name" value="Peptidase_M23"/>
    <property type="match status" value="1"/>
</dbReference>
<feature type="compositionally biased region" description="Polar residues" evidence="1">
    <location>
        <begin position="383"/>
        <end position="397"/>
    </location>
</feature>
<feature type="domain" description="M23ase beta-sheet core" evidence="3">
    <location>
        <begin position="504"/>
        <end position="604"/>
    </location>
</feature>
<dbReference type="InterPro" id="IPR036365">
    <property type="entry name" value="PGBD-like_sf"/>
</dbReference>
<organism evidence="4 5">
    <name type="scientific">Ilumatobacter coccineus</name>
    <dbReference type="NCBI Taxonomy" id="467094"/>
    <lineage>
        <taxon>Bacteria</taxon>
        <taxon>Bacillati</taxon>
        <taxon>Actinomycetota</taxon>
        <taxon>Acidimicrobiia</taxon>
        <taxon>Acidimicrobiales</taxon>
        <taxon>Ilumatobacteraceae</taxon>
        <taxon>Ilumatobacter</taxon>
    </lineage>
</organism>
<sequence length="615" mass="61822">MRTTNLRKTHRHIGLTLLLTVGVAGATGLVSASPVHAAKVTTAADYADGEFSGLKRGDHGEGVRQLQELIKSAGSGLEVVDGNFGADTELSLKVFQKAYMIEPTGYVDAPTNSILKGLAGDSAPAAAQAASPAPEVTSAAPAAQSAPATNGLVGLKIGQRGATVKKAQGLIIASGFPIVGGADGIFGARTASALRSLQNANGLTVTGVVDEATASILLLAQGQQADHPAPTSSNPLVGLRYGAIGSDVSALQRALIANGVSVPGGADGMFGRNTAQALKQFQSAHGLEASGIVTTETAAALANTNQQPNAGGTSNLVGLKYGSIGHTVQQLQELLIKVGLAPAGGADGIFGPATSRAVKSFQSTQGLSVTGVVDEATLAALKSPTQAVTTPTPSSPSGYARYGERSQRVRSLQTALVNAGISVRGGVDGIFGGGTASAVMAFQTSKGLPSTGRVDEATATALSLAAADAPSSTSTVTVELDAFPVGGHCGYVDTWHAPRSGGRRHLGADIIASKGNKLRAVVDGTIGRMRHDRPGSLGGNALYIRTDDGTYFYYAHLDAFAEGLETGMPVTAGQVIGTVGSTGNAGVSHLHFEVHPQGGGAINPYPVLNAAGGCS</sequence>
<dbReference type="PANTHER" id="PTHR21666">
    <property type="entry name" value="PEPTIDASE-RELATED"/>
    <property type="match status" value="1"/>
</dbReference>
<dbReference type="InterPro" id="IPR036366">
    <property type="entry name" value="PGBDSf"/>
</dbReference>
<feature type="domain" description="Peptidoglycan binding-like" evidence="2">
    <location>
        <begin position="60"/>
        <end position="113"/>
    </location>
</feature>
<evidence type="ECO:0000259" key="2">
    <source>
        <dbReference type="Pfam" id="PF01471"/>
    </source>
</evidence>
<feature type="domain" description="Peptidoglycan binding-like" evidence="2">
    <location>
        <begin position="160"/>
        <end position="217"/>
    </location>
</feature>
<dbReference type="EMBL" id="PDSL01000067">
    <property type="protein sequence ID" value="PIE31748.1"/>
    <property type="molecule type" value="Genomic_DNA"/>
</dbReference>
<dbReference type="Proteomes" id="UP000230914">
    <property type="component" value="Unassembled WGS sequence"/>
</dbReference>
<feature type="region of interest" description="Disordered" evidence="1">
    <location>
        <begin position="383"/>
        <end position="404"/>
    </location>
</feature>